<sequence>CLSTLASSTAIFWTQKRKLIAGISSVALVVVAAVVGVSASSKSSSANQRPLIEDVVITDDVGEAPPSIAEDTTEPVAVELAPELITTEIVDDGIIYDFVAQQEVSEEEPKIDLDIVEFKGDLSDFIDADVARFSIDASDEDCNSLGAMWEFETRTDKYPWETKWRLYRSDEESEKELWVHGPPEKATYNRLTSYRGKLCIPAGDYEMEISDSEGDGYCCQYGFGATQSKLEDSSLESLTWKRMTHLTRGRTRLKNLLKPNQALKTALKIRRKVPQANHQ</sequence>
<evidence type="ECO:0000313" key="2">
    <source>
        <dbReference type="EMBL" id="KAK1744886.1"/>
    </source>
</evidence>
<comment type="caution">
    <text evidence="2">The sequence shown here is derived from an EMBL/GenBank/DDBJ whole genome shotgun (WGS) entry which is preliminary data.</text>
</comment>
<organism evidence="2 3">
    <name type="scientific">Skeletonema marinoi</name>
    <dbReference type="NCBI Taxonomy" id="267567"/>
    <lineage>
        <taxon>Eukaryota</taxon>
        <taxon>Sar</taxon>
        <taxon>Stramenopiles</taxon>
        <taxon>Ochrophyta</taxon>
        <taxon>Bacillariophyta</taxon>
        <taxon>Coscinodiscophyceae</taxon>
        <taxon>Thalassiosirophycidae</taxon>
        <taxon>Thalassiosirales</taxon>
        <taxon>Skeletonemataceae</taxon>
        <taxon>Skeletonema</taxon>
        <taxon>Skeletonema marinoi-dohrnii complex</taxon>
    </lineage>
</organism>
<evidence type="ECO:0000313" key="3">
    <source>
        <dbReference type="Proteomes" id="UP001224775"/>
    </source>
</evidence>
<feature type="non-terminal residue" evidence="2">
    <location>
        <position position="279"/>
    </location>
</feature>
<proteinExistence type="predicted"/>
<gene>
    <name evidence="2" type="ORF">QTG54_004177</name>
</gene>
<dbReference type="AlphaFoldDB" id="A0AAD8YGS6"/>
<evidence type="ECO:0000256" key="1">
    <source>
        <dbReference type="SAM" id="Phobius"/>
    </source>
</evidence>
<accession>A0AAD8YGS6</accession>
<keyword evidence="3" id="KW-1185">Reference proteome</keyword>
<dbReference type="EMBL" id="JATAAI010000006">
    <property type="protein sequence ID" value="KAK1744886.1"/>
    <property type="molecule type" value="Genomic_DNA"/>
</dbReference>
<name>A0AAD8YGS6_9STRA</name>
<feature type="transmembrane region" description="Helical" evidence="1">
    <location>
        <begin position="19"/>
        <end position="39"/>
    </location>
</feature>
<keyword evidence="1" id="KW-0812">Transmembrane</keyword>
<reference evidence="2" key="1">
    <citation type="submission" date="2023-06" db="EMBL/GenBank/DDBJ databases">
        <title>Survivors Of The Sea: Transcriptome response of Skeletonema marinoi to long-term dormancy.</title>
        <authorList>
            <person name="Pinder M.I.M."/>
            <person name="Kourtchenko O."/>
            <person name="Robertson E.K."/>
            <person name="Larsson T."/>
            <person name="Maumus F."/>
            <person name="Osuna-Cruz C.M."/>
            <person name="Vancaester E."/>
            <person name="Stenow R."/>
            <person name="Vandepoele K."/>
            <person name="Ploug H."/>
            <person name="Bruchert V."/>
            <person name="Godhe A."/>
            <person name="Topel M."/>
        </authorList>
    </citation>
    <scope>NUCLEOTIDE SEQUENCE</scope>
    <source>
        <strain evidence="2">R05AC</strain>
    </source>
</reference>
<protein>
    <submittedName>
        <fullName evidence="2">Uncharacterized protein</fullName>
    </submittedName>
</protein>
<keyword evidence="1" id="KW-1133">Transmembrane helix</keyword>
<keyword evidence="1" id="KW-0472">Membrane</keyword>
<dbReference type="Proteomes" id="UP001224775">
    <property type="component" value="Unassembled WGS sequence"/>
</dbReference>